<evidence type="ECO:0000256" key="1">
    <source>
        <dbReference type="SAM" id="MobiDB-lite"/>
    </source>
</evidence>
<keyword evidence="3" id="KW-1185">Reference proteome</keyword>
<dbReference type="Proteomes" id="UP000075883">
    <property type="component" value="Unassembled WGS sequence"/>
</dbReference>
<dbReference type="AlphaFoldDB" id="A0A182LZV1"/>
<dbReference type="EnsemblMetazoa" id="ACUA005981-RA">
    <property type="protein sequence ID" value="ACUA005981-PA"/>
    <property type="gene ID" value="ACUA005981"/>
</dbReference>
<feature type="region of interest" description="Disordered" evidence="1">
    <location>
        <begin position="19"/>
        <end position="51"/>
    </location>
</feature>
<accession>A0A182LZV1</accession>
<proteinExistence type="predicted"/>
<dbReference type="VEuPathDB" id="VectorBase:ACUA005981"/>
<dbReference type="EMBL" id="AXCM01001163">
    <property type="status" value="NOT_ANNOTATED_CDS"/>
    <property type="molecule type" value="Genomic_DNA"/>
</dbReference>
<organism evidence="2 3">
    <name type="scientific">Anopheles culicifacies</name>
    <dbReference type="NCBI Taxonomy" id="139723"/>
    <lineage>
        <taxon>Eukaryota</taxon>
        <taxon>Metazoa</taxon>
        <taxon>Ecdysozoa</taxon>
        <taxon>Arthropoda</taxon>
        <taxon>Hexapoda</taxon>
        <taxon>Insecta</taxon>
        <taxon>Pterygota</taxon>
        <taxon>Neoptera</taxon>
        <taxon>Endopterygota</taxon>
        <taxon>Diptera</taxon>
        <taxon>Nematocera</taxon>
        <taxon>Culicoidea</taxon>
        <taxon>Culicidae</taxon>
        <taxon>Anophelinae</taxon>
        <taxon>Anopheles</taxon>
        <taxon>culicifacies species complex</taxon>
    </lineage>
</organism>
<name>A0A182LZV1_9DIPT</name>
<sequence>MYYYASKLSAVACGTRCRQGLARRQRTNRTNRQGQGGKKDDDEDSDDNSKDKKALSSFFCESTNDTIVISVKSSEQPEVCCESTPTLADSVPPNNNQQSPRGQHNPTQGLEAVNKHRMNITLVSSTPPEISTGIADLVPPPHCSIRGTIPILAIFSIRISKELSHIKSKSEYETFPIKAHSA</sequence>
<feature type="region of interest" description="Disordered" evidence="1">
    <location>
        <begin position="82"/>
        <end position="108"/>
    </location>
</feature>
<reference evidence="2" key="2">
    <citation type="submission" date="2020-05" db="UniProtKB">
        <authorList>
            <consortium name="EnsemblMetazoa"/>
        </authorList>
    </citation>
    <scope>IDENTIFICATION</scope>
    <source>
        <strain evidence="2">A-37</strain>
    </source>
</reference>
<feature type="compositionally biased region" description="Polar residues" evidence="1">
    <location>
        <begin position="83"/>
        <end position="108"/>
    </location>
</feature>
<evidence type="ECO:0000313" key="2">
    <source>
        <dbReference type="EnsemblMetazoa" id="ACUA005981-PA"/>
    </source>
</evidence>
<protein>
    <submittedName>
        <fullName evidence="2">Uncharacterized protein</fullName>
    </submittedName>
</protein>
<evidence type="ECO:0000313" key="3">
    <source>
        <dbReference type="Proteomes" id="UP000075883"/>
    </source>
</evidence>
<dbReference type="STRING" id="139723.A0A182LZV1"/>
<reference evidence="3" key="1">
    <citation type="submission" date="2013-09" db="EMBL/GenBank/DDBJ databases">
        <title>The Genome Sequence of Anopheles culicifacies species A.</title>
        <authorList>
            <consortium name="The Broad Institute Genomics Platform"/>
            <person name="Neafsey D.E."/>
            <person name="Besansky N."/>
            <person name="Howell P."/>
            <person name="Walton C."/>
            <person name="Young S.K."/>
            <person name="Zeng Q."/>
            <person name="Gargeya S."/>
            <person name="Fitzgerald M."/>
            <person name="Haas B."/>
            <person name="Abouelleil A."/>
            <person name="Allen A.W."/>
            <person name="Alvarado L."/>
            <person name="Arachchi H.M."/>
            <person name="Berlin A.M."/>
            <person name="Chapman S.B."/>
            <person name="Gainer-Dewar J."/>
            <person name="Goldberg J."/>
            <person name="Griggs A."/>
            <person name="Gujja S."/>
            <person name="Hansen M."/>
            <person name="Howarth C."/>
            <person name="Imamovic A."/>
            <person name="Ireland A."/>
            <person name="Larimer J."/>
            <person name="McCowan C."/>
            <person name="Murphy C."/>
            <person name="Pearson M."/>
            <person name="Poon T.W."/>
            <person name="Priest M."/>
            <person name="Roberts A."/>
            <person name="Saif S."/>
            <person name="Shea T."/>
            <person name="Sisk P."/>
            <person name="Sykes S."/>
            <person name="Wortman J."/>
            <person name="Nusbaum C."/>
            <person name="Birren B."/>
        </authorList>
    </citation>
    <scope>NUCLEOTIDE SEQUENCE [LARGE SCALE GENOMIC DNA]</scope>
    <source>
        <strain evidence="3">A-37</strain>
    </source>
</reference>